<keyword evidence="2" id="KW-1185">Reference proteome</keyword>
<dbReference type="AlphaFoldDB" id="A0A832XGQ4"/>
<proteinExistence type="predicted"/>
<gene>
    <name evidence="1" type="ORF">H1016_02970</name>
</gene>
<protein>
    <submittedName>
        <fullName evidence="1">Uncharacterized protein</fullName>
    </submittedName>
</protein>
<dbReference type="Proteomes" id="UP000646946">
    <property type="component" value="Unassembled WGS sequence"/>
</dbReference>
<evidence type="ECO:0000313" key="1">
    <source>
        <dbReference type="EMBL" id="HIK00474.1"/>
    </source>
</evidence>
<dbReference type="EMBL" id="DVAB01000024">
    <property type="protein sequence ID" value="HIK00474.1"/>
    <property type="molecule type" value="Genomic_DNA"/>
</dbReference>
<evidence type="ECO:0000313" key="2">
    <source>
        <dbReference type="Proteomes" id="UP000646946"/>
    </source>
</evidence>
<accession>A0A832XGQ4</accession>
<sequence length="361" mass="40717">MSVLKNKRGLLLTVAAALFVIVIFGILLVRLEQSREQGESTVYRVRCDELNSFLDDITKDLGRATSISSTRALIFAIGTVVTNGTPLSDAAKDLNELTLNASFKGNLAPDLQNQTLKNWTVKITNLAVQRDFTTNLDVSLMEMDSVPHTSWEYWARVRINNLTIRDNLGYCSFNGALPRGKKWVNANVSIRGYEDPLYVLRTNGYTTRGVIRDNVSVGNHSNTVYINTDIVQKLYHPSQDGPSFFERLENKLGSPVDSARHNYYLNKTQQAFADEGININTSNITIGLETFVDVNEMQTFIPQEIQSEIIKVNQTVVDHLFFGPALQGKKVVNVSNSYSWFRIDTPTHKDFYNLSDNQLYE</sequence>
<organism evidence="1 2">
    <name type="scientific">Candidatus Naiadarchaeum limnaeum</name>
    <dbReference type="NCBI Taxonomy" id="2756139"/>
    <lineage>
        <taxon>Archaea</taxon>
        <taxon>Candidatus Undinarchaeota</taxon>
        <taxon>Candidatus Undinarchaeia</taxon>
        <taxon>Candidatus Naiadarchaeales</taxon>
        <taxon>Candidatus Naiadarchaeaceae</taxon>
        <taxon>Candidatus Naiadarchaeum</taxon>
    </lineage>
</organism>
<reference evidence="1 2" key="1">
    <citation type="journal article" name="Nat. Commun.">
        <title>Undinarchaeota illuminate DPANN phylogeny and the impact of gene transfer on archaeal evolution.</title>
        <authorList>
            <person name="Dombrowski N."/>
            <person name="Williams T.A."/>
            <person name="Sun J."/>
            <person name="Woodcroft B.J."/>
            <person name="Lee J.H."/>
            <person name="Minh B.Q."/>
            <person name="Rinke C."/>
            <person name="Spang A."/>
        </authorList>
    </citation>
    <scope>NUCLEOTIDE SEQUENCE [LARGE SCALE GENOMIC DNA]</scope>
    <source>
        <strain evidence="1">MAG_bin1129</strain>
    </source>
</reference>
<comment type="caution">
    <text evidence="1">The sequence shown here is derived from an EMBL/GenBank/DDBJ whole genome shotgun (WGS) entry which is preliminary data.</text>
</comment>
<name>A0A832XGQ4_9ARCH</name>